<reference evidence="1" key="1">
    <citation type="submission" date="2020-09" db="EMBL/GenBank/DDBJ databases">
        <title>Comparative genome analyses of four rice-infecting Rhizoctonia solani isolates reveal extensive enrichment of homogalacturonan modification genes.</title>
        <authorList>
            <person name="Lee D.-Y."/>
            <person name="Jeon J."/>
            <person name="Kim K.-T."/>
            <person name="Cheong K."/>
            <person name="Song H."/>
            <person name="Choi G."/>
            <person name="Ko J."/>
            <person name="Opiyo S.O."/>
            <person name="Zuo S."/>
            <person name="Madhav S."/>
            <person name="Lee Y.-H."/>
            <person name="Wang G.-L."/>
        </authorList>
    </citation>
    <scope>NUCLEOTIDE SEQUENCE</scope>
    <source>
        <strain evidence="2">AG1-IA WGL</strain>
        <strain evidence="1">AG1-IA YN-7</strain>
    </source>
</reference>
<sequence length="140" mass="15774">MSTIKDGVYLFALPNSSGSCISDPGEGRYLPLLPPGAIDEDAHKIVVKWNEERGGYSLQFKKSGKYLAFEGPPSINNKLLDGDKPRYFKITEHVYDSEKYAITVSEDTKYHIGLAMERIFPPWVAMSSFPEVQAWDIKKV</sequence>
<organism evidence="1 3">
    <name type="scientific">Rhizoctonia solani</name>
    <dbReference type="NCBI Taxonomy" id="456999"/>
    <lineage>
        <taxon>Eukaryota</taxon>
        <taxon>Fungi</taxon>
        <taxon>Dikarya</taxon>
        <taxon>Basidiomycota</taxon>
        <taxon>Agaricomycotina</taxon>
        <taxon>Agaricomycetes</taxon>
        <taxon>Cantharellales</taxon>
        <taxon>Ceratobasidiaceae</taxon>
        <taxon>Rhizoctonia</taxon>
    </lineage>
</organism>
<dbReference type="Proteomes" id="UP000650582">
    <property type="component" value="Unassembled WGS sequence"/>
</dbReference>
<protein>
    <submittedName>
        <fullName evidence="1">Uncharacterized protein</fullName>
    </submittedName>
</protein>
<dbReference type="EMBL" id="JACYCC010000024">
    <property type="protein sequence ID" value="KAF8685015.1"/>
    <property type="molecule type" value="Genomic_DNA"/>
</dbReference>
<comment type="caution">
    <text evidence="1">The sequence shown here is derived from an EMBL/GenBank/DDBJ whole genome shotgun (WGS) entry which is preliminary data.</text>
</comment>
<dbReference type="AlphaFoldDB" id="A0A8H7HF76"/>
<proteinExistence type="predicted"/>
<dbReference type="PROSITE" id="PS51257">
    <property type="entry name" value="PROKAR_LIPOPROTEIN"/>
    <property type="match status" value="1"/>
</dbReference>
<accession>A0A8H7HF76</accession>
<evidence type="ECO:0000313" key="1">
    <source>
        <dbReference type="EMBL" id="KAF8685015.1"/>
    </source>
</evidence>
<name>A0A8H7HF76_9AGAM</name>
<dbReference type="EMBL" id="JACYCD010000692">
    <property type="protein sequence ID" value="KAF8688604.1"/>
    <property type="molecule type" value="Genomic_DNA"/>
</dbReference>
<evidence type="ECO:0000313" key="2">
    <source>
        <dbReference type="EMBL" id="KAF8688604.1"/>
    </source>
</evidence>
<dbReference type="OrthoDB" id="3132419at2759"/>
<evidence type="ECO:0000313" key="3">
    <source>
        <dbReference type="Proteomes" id="UP000650582"/>
    </source>
</evidence>
<dbReference type="Proteomes" id="UP000602905">
    <property type="component" value="Unassembled WGS sequence"/>
</dbReference>
<gene>
    <name evidence="2" type="ORF">RHS03_09617</name>
    <name evidence="1" type="ORF">RHS04_00986</name>
</gene>